<evidence type="ECO:0000256" key="1">
    <source>
        <dbReference type="ARBA" id="ARBA00004141"/>
    </source>
</evidence>
<dbReference type="SUPFAM" id="SSF103473">
    <property type="entry name" value="MFS general substrate transporter"/>
    <property type="match status" value="1"/>
</dbReference>
<accession>A0A9W9XWC8</accession>
<keyword evidence="10" id="KW-1185">Reference proteome</keyword>
<organism evidence="9 10">
    <name type="scientific">Penicillium fimorum</name>
    <dbReference type="NCBI Taxonomy" id="1882269"/>
    <lineage>
        <taxon>Eukaryota</taxon>
        <taxon>Fungi</taxon>
        <taxon>Dikarya</taxon>
        <taxon>Ascomycota</taxon>
        <taxon>Pezizomycotina</taxon>
        <taxon>Eurotiomycetes</taxon>
        <taxon>Eurotiomycetidae</taxon>
        <taxon>Eurotiales</taxon>
        <taxon>Aspergillaceae</taxon>
        <taxon>Penicillium</taxon>
    </lineage>
</organism>
<evidence type="ECO:0000256" key="2">
    <source>
        <dbReference type="ARBA" id="ARBA00022448"/>
    </source>
</evidence>
<dbReference type="InterPro" id="IPR020846">
    <property type="entry name" value="MFS_dom"/>
</dbReference>
<keyword evidence="3 7" id="KW-0812">Transmembrane</keyword>
<dbReference type="EMBL" id="JAPWDS010000003">
    <property type="protein sequence ID" value="KAJ5503881.1"/>
    <property type="molecule type" value="Genomic_DNA"/>
</dbReference>
<feature type="domain" description="Major facilitator superfamily (MFS) profile" evidence="8">
    <location>
        <begin position="41"/>
        <end position="458"/>
    </location>
</feature>
<feature type="transmembrane region" description="Helical" evidence="7">
    <location>
        <begin position="337"/>
        <end position="357"/>
    </location>
</feature>
<proteinExistence type="inferred from homology"/>
<gene>
    <name evidence="9" type="ORF">N7463_006755</name>
</gene>
<dbReference type="FunFam" id="1.20.1250.20:FF:000064">
    <property type="entry name" value="MFS allantoate transporter"/>
    <property type="match status" value="1"/>
</dbReference>
<evidence type="ECO:0000256" key="5">
    <source>
        <dbReference type="ARBA" id="ARBA00023136"/>
    </source>
</evidence>
<sequence length="502" mass="56332">MEEHKPDPEMGDEKDELKAHATEIFDSHNEKALMRKIDWHILPVMFTAYMLQFLDKTALGYTAIFGIQQSLKLVGDQYSWASSAFYFGFLVVSYPVSLCFIKFPIAKFLSISFEISSIIWAVILACHGATSNFEGLISLRVLLGVFESTISPGLSLLTGLWYKRSEHASRHGIWFAGNSVSSIFGGLLTYGIGHISNSVEPWRWIFIIFGILTFAYGIVFYIYLPDSPRNARFLSKQEGEFIHQRAQQESHTSVSHKWSKSQCLEALMDPKTWLIFVYSMASSIPNGGLTSFGSIVIAGFGYSTFNTLLVGLPTSVFTLIWVVLATIIVTKFRKSRCLTAACLQLISLAGSIMVSQIDPTKKVSRLAGMWLFPAYSAGIPIILSIIASNVAGYTKRTTLTAVMFIGNCTGNITGPFLFFADEMPDYGSAWIGIMISLAIAFVAILGLRQLFQFQNRQRDRRQNVKIDPESRQDFETDEVGALDRALDEDETDWENQNFRYYL</sequence>
<dbReference type="InterPro" id="IPR011701">
    <property type="entry name" value="MFS"/>
</dbReference>
<comment type="subcellular location">
    <subcellularLocation>
        <location evidence="1">Membrane</location>
        <topology evidence="1">Multi-pass membrane protein</topology>
    </subcellularLocation>
</comment>
<dbReference type="PROSITE" id="PS50850">
    <property type="entry name" value="MFS"/>
    <property type="match status" value="1"/>
</dbReference>
<dbReference type="GO" id="GO:0022857">
    <property type="term" value="F:transmembrane transporter activity"/>
    <property type="evidence" value="ECO:0007669"/>
    <property type="project" value="InterPro"/>
</dbReference>
<keyword evidence="2" id="KW-0813">Transport</keyword>
<feature type="transmembrane region" description="Helical" evidence="7">
    <location>
        <begin position="204"/>
        <end position="224"/>
    </location>
</feature>
<evidence type="ECO:0000256" key="3">
    <source>
        <dbReference type="ARBA" id="ARBA00022692"/>
    </source>
</evidence>
<keyword evidence="4 7" id="KW-1133">Transmembrane helix</keyword>
<dbReference type="Gene3D" id="1.20.1250.20">
    <property type="entry name" value="MFS general substrate transporter like domains"/>
    <property type="match status" value="1"/>
</dbReference>
<dbReference type="InterPro" id="IPR036259">
    <property type="entry name" value="MFS_trans_sf"/>
</dbReference>
<feature type="transmembrane region" description="Helical" evidence="7">
    <location>
        <begin position="430"/>
        <end position="451"/>
    </location>
</feature>
<feature type="transmembrane region" description="Helical" evidence="7">
    <location>
        <begin position="136"/>
        <end position="161"/>
    </location>
</feature>
<feature type="transmembrane region" description="Helical" evidence="7">
    <location>
        <begin position="399"/>
        <end position="418"/>
    </location>
</feature>
<dbReference type="GO" id="GO:0016020">
    <property type="term" value="C:membrane"/>
    <property type="evidence" value="ECO:0007669"/>
    <property type="project" value="UniProtKB-SubCell"/>
</dbReference>
<feature type="transmembrane region" description="Helical" evidence="7">
    <location>
        <begin position="308"/>
        <end position="330"/>
    </location>
</feature>
<evidence type="ECO:0000256" key="6">
    <source>
        <dbReference type="ARBA" id="ARBA00037968"/>
    </source>
</evidence>
<dbReference type="AlphaFoldDB" id="A0A9W9XWC8"/>
<dbReference type="Pfam" id="PF07690">
    <property type="entry name" value="MFS_1"/>
    <property type="match status" value="1"/>
</dbReference>
<protein>
    <submittedName>
        <fullName evidence="9">Major facilitator superfamily domain general substrate transporter</fullName>
    </submittedName>
</protein>
<evidence type="ECO:0000313" key="9">
    <source>
        <dbReference type="EMBL" id="KAJ5503881.1"/>
    </source>
</evidence>
<comment type="caution">
    <text evidence="9">The sequence shown here is derived from an EMBL/GenBank/DDBJ whole genome shotgun (WGS) entry which is preliminary data.</text>
</comment>
<reference evidence="9" key="2">
    <citation type="journal article" date="2023" name="IMA Fungus">
        <title>Comparative genomic study of the Penicillium genus elucidates a diverse pangenome and 15 lateral gene transfer events.</title>
        <authorList>
            <person name="Petersen C."/>
            <person name="Sorensen T."/>
            <person name="Nielsen M.R."/>
            <person name="Sondergaard T.E."/>
            <person name="Sorensen J.L."/>
            <person name="Fitzpatrick D.A."/>
            <person name="Frisvad J.C."/>
            <person name="Nielsen K.L."/>
        </authorList>
    </citation>
    <scope>NUCLEOTIDE SEQUENCE</scope>
    <source>
        <strain evidence="9">IBT 29495</strain>
    </source>
</reference>
<evidence type="ECO:0000313" key="10">
    <source>
        <dbReference type="Proteomes" id="UP001149954"/>
    </source>
</evidence>
<dbReference type="Proteomes" id="UP001149954">
    <property type="component" value="Unassembled WGS sequence"/>
</dbReference>
<evidence type="ECO:0000256" key="4">
    <source>
        <dbReference type="ARBA" id="ARBA00022989"/>
    </source>
</evidence>
<feature type="transmembrane region" description="Helical" evidence="7">
    <location>
        <begin position="369"/>
        <end position="387"/>
    </location>
</feature>
<evidence type="ECO:0000259" key="8">
    <source>
        <dbReference type="PROSITE" id="PS50850"/>
    </source>
</evidence>
<dbReference type="OrthoDB" id="6730379at2759"/>
<feature type="transmembrane region" description="Helical" evidence="7">
    <location>
        <begin position="173"/>
        <end position="192"/>
    </location>
</feature>
<feature type="transmembrane region" description="Helical" evidence="7">
    <location>
        <begin position="84"/>
        <end position="101"/>
    </location>
</feature>
<dbReference type="PANTHER" id="PTHR43791:SF103">
    <property type="entry name" value="MAJOR FACILITATOR SUPERFAMILY (MFS) PROFILE DOMAIN-CONTAINING PROTEIN-RELATED"/>
    <property type="match status" value="1"/>
</dbReference>
<evidence type="ECO:0000256" key="7">
    <source>
        <dbReference type="SAM" id="Phobius"/>
    </source>
</evidence>
<feature type="transmembrane region" description="Helical" evidence="7">
    <location>
        <begin position="108"/>
        <end position="130"/>
    </location>
</feature>
<feature type="transmembrane region" description="Helical" evidence="7">
    <location>
        <begin position="41"/>
        <end position="64"/>
    </location>
</feature>
<name>A0A9W9XWC8_9EURO</name>
<keyword evidence="5 7" id="KW-0472">Membrane</keyword>
<feature type="transmembrane region" description="Helical" evidence="7">
    <location>
        <begin position="275"/>
        <end position="302"/>
    </location>
</feature>
<reference evidence="9" key="1">
    <citation type="submission" date="2022-12" db="EMBL/GenBank/DDBJ databases">
        <authorList>
            <person name="Petersen C."/>
        </authorList>
    </citation>
    <scope>NUCLEOTIDE SEQUENCE</scope>
    <source>
        <strain evidence="9">IBT 29495</strain>
    </source>
</reference>
<dbReference type="PANTHER" id="PTHR43791">
    <property type="entry name" value="PERMEASE-RELATED"/>
    <property type="match status" value="1"/>
</dbReference>
<comment type="similarity">
    <text evidence="6">Belongs to the major facilitator superfamily. Allantoate permease family.</text>
</comment>